<protein>
    <submittedName>
        <fullName evidence="1">Uncharacterized protein</fullName>
    </submittedName>
</protein>
<reference evidence="1" key="1">
    <citation type="submission" date="2021-01" db="EMBL/GenBank/DDBJ databases">
        <title>Marivirga sp. nov., isolated from intertidal surface sediments.</title>
        <authorList>
            <person name="Zhang M."/>
        </authorList>
    </citation>
    <scope>NUCLEOTIDE SEQUENCE</scope>
    <source>
        <strain evidence="1">SM1354</strain>
    </source>
</reference>
<evidence type="ECO:0000313" key="1">
    <source>
        <dbReference type="EMBL" id="MBL0763932.1"/>
    </source>
</evidence>
<dbReference type="Proteomes" id="UP000642920">
    <property type="component" value="Unassembled WGS sequence"/>
</dbReference>
<keyword evidence="2" id="KW-1185">Reference proteome</keyword>
<gene>
    <name evidence="1" type="ORF">JKP34_01635</name>
</gene>
<accession>A0A937AJM9</accession>
<dbReference type="RefSeq" id="WP_201917036.1">
    <property type="nucleotide sequence ID" value="NZ_JAERQG010000001.1"/>
</dbReference>
<comment type="caution">
    <text evidence="1">The sequence shown here is derived from an EMBL/GenBank/DDBJ whole genome shotgun (WGS) entry which is preliminary data.</text>
</comment>
<dbReference type="AlphaFoldDB" id="A0A937AJM9"/>
<evidence type="ECO:0000313" key="2">
    <source>
        <dbReference type="Proteomes" id="UP000642920"/>
    </source>
</evidence>
<sequence>MKKSNKIGKIKKIALVVLGLIAAVLLFIQQPIVDYLQETEKADSTTTAQSEKQPEDTSSYQIMAYEVLVPVMQFNLFHSFDLLLELPLLEDTASETVESTTWVFDTFLETLFSRITTPNAP</sequence>
<proteinExistence type="predicted"/>
<dbReference type="EMBL" id="JAERQG010000001">
    <property type="protein sequence ID" value="MBL0763932.1"/>
    <property type="molecule type" value="Genomic_DNA"/>
</dbReference>
<name>A0A937AJM9_9BACT</name>
<organism evidence="1 2">
    <name type="scientific">Marivirga atlantica</name>
    <dbReference type="NCBI Taxonomy" id="1548457"/>
    <lineage>
        <taxon>Bacteria</taxon>
        <taxon>Pseudomonadati</taxon>
        <taxon>Bacteroidota</taxon>
        <taxon>Cytophagia</taxon>
        <taxon>Cytophagales</taxon>
        <taxon>Marivirgaceae</taxon>
        <taxon>Marivirga</taxon>
    </lineage>
</organism>